<comment type="caution">
    <text evidence="4">The sequence shown here is derived from an EMBL/GenBank/DDBJ whole genome shotgun (WGS) entry which is preliminary data.</text>
</comment>
<dbReference type="Pfam" id="PF02996">
    <property type="entry name" value="Prefoldin"/>
    <property type="match status" value="1"/>
</dbReference>
<reference evidence="4 5" key="1">
    <citation type="journal article" date="2020" name="J. Phycol.">
        <title>Comparative genome analysis reveals Cyanidiococcus gen. nov., a new extremophilic red algal genus sister to Cyanidioschyzon (Cyanidioschyzonaceae, Rhodophyta).</title>
        <authorList>
            <person name="Liu S.-L."/>
            <person name="Chiang Y.-R."/>
            <person name="Yoon H.S."/>
            <person name="Fu H.-Y."/>
        </authorList>
    </citation>
    <scope>NUCLEOTIDE SEQUENCE [LARGE SCALE GENOMIC DNA]</scope>
    <source>
        <strain evidence="4 5">THAL066</strain>
    </source>
</reference>
<dbReference type="InterPro" id="IPR016655">
    <property type="entry name" value="PFD3"/>
</dbReference>
<dbReference type="GO" id="GO:0007021">
    <property type="term" value="P:tubulin complex assembly"/>
    <property type="evidence" value="ECO:0007669"/>
    <property type="project" value="TreeGrafter"/>
</dbReference>
<keyword evidence="5" id="KW-1185">Reference proteome</keyword>
<feature type="coiled-coil region" evidence="3">
    <location>
        <begin position="125"/>
        <end position="163"/>
    </location>
</feature>
<dbReference type="InterPro" id="IPR004127">
    <property type="entry name" value="Prefoldin_subunit_alpha"/>
</dbReference>
<dbReference type="PANTHER" id="PTHR12409:SF0">
    <property type="entry name" value="PREFOLDIN SUBUNIT 3"/>
    <property type="match status" value="1"/>
</dbReference>
<dbReference type="OrthoDB" id="6375174at2759"/>
<dbReference type="Gene3D" id="1.10.287.370">
    <property type="match status" value="1"/>
</dbReference>
<dbReference type="GO" id="GO:0007017">
    <property type="term" value="P:microtubule-based process"/>
    <property type="evidence" value="ECO:0007669"/>
    <property type="project" value="TreeGrafter"/>
</dbReference>
<evidence type="ECO:0000256" key="1">
    <source>
        <dbReference type="ARBA" id="ARBA00010048"/>
    </source>
</evidence>
<keyword evidence="3" id="KW-0175">Coiled coil</keyword>
<dbReference type="SUPFAM" id="SSF46579">
    <property type="entry name" value="Prefoldin"/>
    <property type="match status" value="1"/>
</dbReference>
<dbReference type="AlphaFoldDB" id="A0A7J7IKC7"/>
<evidence type="ECO:0000313" key="5">
    <source>
        <dbReference type="Proteomes" id="UP000530660"/>
    </source>
</evidence>
<dbReference type="GO" id="GO:0015631">
    <property type="term" value="F:tubulin binding"/>
    <property type="evidence" value="ECO:0007669"/>
    <property type="project" value="TreeGrafter"/>
</dbReference>
<accession>A0A7J7IKC7</accession>
<dbReference type="GO" id="GO:0006457">
    <property type="term" value="P:protein folding"/>
    <property type="evidence" value="ECO:0007669"/>
    <property type="project" value="InterPro"/>
</dbReference>
<protein>
    <submittedName>
        <fullName evidence="4">Prefoldin, subunit</fullName>
    </submittedName>
</protein>
<dbReference type="CDD" id="cd23156">
    <property type="entry name" value="Prefoldin_3"/>
    <property type="match status" value="1"/>
</dbReference>
<gene>
    <name evidence="4" type="primary">VBP1</name>
    <name evidence="4" type="ORF">F1559_000693</name>
</gene>
<evidence type="ECO:0000256" key="2">
    <source>
        <dbReference type="ARBA" id="ARBA00023186"/>
    </source>
</evidence>
<dbReference type="PANTHER" id="PTHR12409">
    <property type="entry name" value="PREFOLDIN SUBUNIT 3"/>
    <property type="match status" value="1"/>
</dbReference>
<dbReference type="GO" id="GO:0016272">
    <property type="term" value="C:prefoldin complex"/>
    <property type="evidence" value="ECO:0007669"/>
    <property type="project" value="InterPro"/>
</dbReference>
<dbReference type="Proteomes" id="UP000530660">
    <property type="component" value="Unassembled WGS sequence"/>
</dbReference>
<name>A0A7J7IKC7_9RHOD</name>
<comment type="similarity">
    <text evidence="1">Belongs to the prefoldin subunit alpha family.</text>
</comment>
<dbReference type="EMBL" id="VWRR01000007">
    <property type="protein sequence ID" value="KAF6003190.1"/>
    <property type="molecule type" value="Genomic_DNA"/>
</dbReference>
<sequence length="187" mass="20953">MSAQVPILEPQTLLEDPAGLVQSSPQGATPFLERLETQIRYRRALEARLSARLETLAGKASELEAALRALDFLRGGVVADEKLPDEVDTRFELCEGVHVRASINRQSLRTVFLWLGAKTLVEFSLEEARALLERNLELARKTSEEVKEQLNSIRAEVVTAEVNMSRLYNAEVELRRKGVLLTNVLSK</sequence>
<keyword evidence="2" id="KW-0143">Chaperone</keyword>
<dbReference type="GO" id="GO:0005737">
    <property type="term" value="C:cytoplasm"/>
    <property type="evidence" value="ECO:0007669"/>
    <property type="project" value="TreeGrafter"/>
</dbReference>
<evidence type="ECO:0000256" key="3">
    <source>
        <dbReference type="SAM" id="Coils"/>
    </source>
</evidence>
<dbReference type="InterPro" id="IPR009053">
    <property type="entry name" value="Prefoldin"/>
</dbReference>
<evidence type="ECO:0000313" key="4">
    <source>
        <dbReference type="EMBL" id="KAF6003190.1"/>
    </source>
</evidence>
<organism evidence="4 5">
    <name type="scientific">Cyanidiococcus yangmingshanensis</name>
    <dbReference type="NCBI Taxonomy" id="2690220"/>
    <lineage>
        <taxon>Eukaryota</taxon>
        <taxon>Rhodophyta</taxon>
        <taxon>Bangiophyceae</taxon>
        <taxon>Cyanidiales</taxon>
        <taxon>Cyanidiaceae</taxon>
        <taxon>Cyanidiococcus</taxon>
    </lineage>
</organism>
<proteinExistence type="inferred from homology"/>